<dbReference type="VEuPathDB" id="ToxoDB:ENH_00085970"/>
<gene>
    <name evidence="2" type="ORF">ENH_00085970</name>
</gene>
<reference evidence="2" key="2">
    <citation type="submission" date="2013-10" db="EMBL/GenBank/DDBJ databases">
        <authorList>
            <person name="Aslett M."/>
        </authorList>
    </citation>
    <scope>NUCLEOTIDE SEQUENCE [LARGE SCALE GENOMIC DNA]</scope>
    <source>
        <strain evidence="2">Houghton</strain>
    </source>
</reference>
<dbReference type="Proteomes" id="UP000030754">
    <property type="component" value="Unassembled WGS sequence"/>
</dbReference>
<dbReference type="GO" id="GO:0005654">
    <property type="term" value="C:nucleoplasm"/>
    <property type="evidence" value="ECO:0007669"/>
    <property type="project" value="TreeGrafter"/>
</dbReference>
<accession>U6MLE9</accession>
<dbReference type="GeneID" id="25478724"/>
<keyword evidence="3" id="KW-1185">Reference proteome</keyword>
<feature type="compositionally biased region" description="Low complexity" evidence="1">
    <location>
        <begin position="350"/>
        <end position="359"/>
    </location>
</feature>
<dbReference type="RefSeq" id="XP_013433308.1">
    <property type="nucleotide sequence ID" value="XM_013577854.1"/>
</dbReference>
<dbReference type="InterPro" id="IPR040456">
    <property type="entry name" value="RNase_H2_suB"/>
</dbReference>
<feature type="region of interest" description="Disordered" evidence="1">
    <location>
        <begin position="350"/>
        <end position="371"/>
    </location>
</feature>
<dbReference type="GO" id="GO:0032299">
    <property type="term" value="C:ribonuclease H2 complex"/>
    <property type="evidence" value="ECO:0007669"/>
    <property type="project" value="InterPro"/>
</dbReference>
<organism evidence="2 3">
    <name type="scientific">Eimeria necatrix</name>
    <dbReference type="NCBI Taxonomy" id="51315"/>
    <lineage>
        <taxon>Eukaryota</taxon>
        <taxon>Sar</taxon>
        <taxon>Alveolata</taxon>
        <taxon>Apicomplexa</taxon>
        <taxon>Conoidasida</taxon>
        <taxon>Coccidia</taxon>
        <taxon>Eucoccidiorida</taxon>
        <taxon>Eimeriorina</taxon>
        <taxon>Eimeriidae</taxon>
        <taxon>Eimeria</taxon>
    </lineage>
</organism>
<dbReference type="OrthoDB" id="347890at2759"/>
<dbReference type="PANTHER" id="PTHR13383">
    <property type="entry name" value="RIBONUCLEASE H2 SUBUNIT B"/>
    <property type="match status" value="1"/>
</dbReference>
<dbReference type="GO" id="GO:0006401">
    <property type="term" value="P:RNA catabolic process"/>
    <property type="evidence" value="ECO:0007669"/>
    <property type="project" value="TreeGrafter"/>
</dbReference>
<feature type="region of interest" description="Disordered" evidence="1">
    <location>
        <begin position="17"/>
        <end position="41"/>
    </location>
</feature>
<name>U6MLE9_9EIME</name>
<evidence type="ECO:0000313" key="2">
    <source>
        <dbReference type="EMBL" id="CDJ64841.1"/>
    </source>
</evidence>
<proteinExistence type="predicted"/>
<dbReference type="Gene3D" id="1.10.20.120">
    <property type="match status" value="1"/>
</dbReference>
<evidence type="ECO:0000313" key="3">
    <source>
        <dbReference type="Proteomes" id="UP000030754"/>
    </source>
</evidence>
<dbReference type="EMBL" id="HG723020">
    <property type="protein sequence ID" value="CDJ64841.1"/>
    <property type="molecule type" value="Genomic_DNA"/>
</dbReference>
<dbReference type="PANTHER" id="PTHR13383:SF11">
    <property type="entry name" value="RIBONUCLEASE H2 SUBUNIT B"/>
    <property type="match status" value="1"/>
</dbReference>
<dbReference type="AlphaFoldDB" id="U6MLE9"/>
<evidence type="ECO:0000256" key="1">
    <source>
        <dbReference type="SAM" id="MobiDB-lite"/>
    </source>
</evidence>
<sequence>MGGRTPRPSELRLLVLAGGPKASGATPPNKPPESAASQKKASWQSLQPLALPYPSAPEVPVDFFVSGEVIYEINKSCRSVGTCSALLPPQLLLGDGSLLLATPMDPLLLLLPHLRLTAAASFLPLLDAAAPSKLDANLRSNLQALAQHPAVLRRLHCTCDLRLLNSDAAAAETEPAVADAAAAAAAAAAAVTAEEGRERLSAALSGCLFVRFNSAKTTDFLLRKHNKLARAISAQRVAPSAFPAAAASAVAHSSSSPPAAAAAAAAADPSSHSLAFSIFSAYLVKPLAAALEQRLKREGLLSEGRQCGASGAECKQISAKAKASSSNTAAAAAAAATKASNLKAGTRLKRAAGGAAATANSKKTQTGKRPA</sequence>
<reference evidence="2" key="1">
    <citation type="submission" date="2013-10" db="EMBL/GenBank/DDBJ databases">
        <title>Genomic analysis of the causative agents of coccidiosis in chickens.</title>
        <authorList>
            <person name="Reid A.J."/>
            <person name="Blake D."/>
            <person name="Billington K."/>
            <person name="Browne H."/>
            <person name="Dunn M."/>
            <person name="Hung S."/>
            <person name="Kawahara F."/>
            <person name="Miranda-Saavedra D."/>
            <person name="Mourier T."/>
            <person name="Nagra H."/>
            <person name="Otto T.D."/>
            <person name="Rawlings N."/>
            <person name="Sanchez A."/>
            <person name="Sanders M."/>
            <person name="Subramaniam C."/>
            <person name="Tay Y."/>
            <person name="Dear P."/>
            <person name="Doerig C."/>
            <person name="Gruber A."/>
            <person name="Parkinson J."/>
            <person name="Shirley M."/>
            <person name="Wan K.L."/>
            <person name="Berriman M."/>
            <person name="Tomley F."/>
            <person name="Pain A."/>
        </authorList>
    </citation>
    <scope>NUCLEOTIDE SEQUENCE [LARGE SCALE GENOMIC DNA]</scope>
    <source>
        <strain evidence="2">Houghton</strain>
    </source>
</reference>
<protein>
    <submittedName>
        <fullName evidence="2">Uncharacterized protein</fullName>
    </submittedName>
</protein>